<protein>
    <recommendedName>
        <fullName evidence="2">KID domain-containing protein</fullName>
    </recommendedName>
</protein>
<reference evidence="3" key="1">
    <citation type="submission" date="2020-06" db="EMBL/GenBank/DDBJ databases">
        <title>Draft genome of Bugula neritina, a colonial animal packing powerful symbionts and potential medicines.</title>
        <authorList>
            <person name="Rayko M."/>
        </authorList>
    </citation>
    <scope>NUCLEOTIDE SEQUENCE [LARGE SCALE GENOMIC DNA]</scope>
    <source>
        <strain evidence="3">Kwan_BN1</strain>
    </source>
</reference>
<feature type="compositionally biased region" description="Polar residues" evidence="1">
    <location>
        <begin position="72"/>
        <end position="82"/>
    </location>
</feature>
<proteinExistence type="predicted"/>
<dbReference type="Proteomes" id="UP000593567">
    <property type="component" value="Unassembled WGS sequence"/>
</dbReference>
<feature type="region of interest" description="Disordered" evidence="1">
    <location>
        <begin position="1"/>
        <end position="92"/>
    </location>
</feature>
<dbReference type="AlphaFoldDB" id="A0A7J7J5S4"/>
<organism evidence="3 4">
    <name type="scientific">Bugula neritina</name>
    <name type="common">Brown bryozoan</name>
    <name type="synonym">Sertularia neritina</name>
    <dbReference type="NCBI Taxonomy" id="10212"/>
    <lineage>
        <taxon>Eukaryota</taxon>
        <taxon>Metazoa</taxon>
        <taxon>Spiralia</taxon>
        <taxon>Lophotrochozoa</taxon>
        <taxon>Bryozoa</taxon>
        <taxon>Gymnolaemata</taxon>
        <taxon>Cheilostomatida</taxon>
        <taxon>Flustrina</taxon>
        <taxon>Buguloidea</taxon>
        <taxon>Bugulidae</taxon>
        <taxon>Bugula</taxon>
    </lineage>
</organism>
<dbReference type="PROSITE" id="PS50953">
    <property type="entry name" value="KID"/>
    <property type="match status" value="1"/>
</dbReference>
<feature type="compositionally biased region" description="Acidic residues" evidence="1">
    <location>
        <begin position="57"/>
        <end position="67"/>
    </location>
</feature>
<comment type="caution">
    <text evidence="3">The sequence shown here is derived from an EMBL/GenBank/DDBJ whole genome shotgun (WGS) entry which is preliminary data.</text>
</comment>
<name>A0A7J7J5S4_BUGNE</name>
<feature type="domain" description="KID" evidence="2">
    <location>
        <begin position="2"/>
        <end position="61"/>
    </location>
</feature>
<accession>A0A7J7J5S4</accession>
<keyword evidence="4" id="KW-1185">Reference proteome</keyword>
<dbReference type="InterPro" id="IPR003102">
    <property type="entry name" value="CREB1-like_pKID"/>
</dbReference>
<dbReference type="EMBL" id="VXIV02003138">
    <property type="protein sequence ID" value="KAF6021074.1"/>
    <property type="molecule type" value="Genomic_DNA"/>
</dbReference>
<evidence type="ECO:0000313" key="3">
    <source>
        <dbReference type="EMBL" id="KAF6021074.1"/>
    </source>
</evidence>
<dbReference type="OrthoDB" id="5970722at2759"/>
<dbReference type="GO" id="GO:0006355">
    <property type="term" value="P:regulation of DNA-templated transcription"/>
    <property type="evidence" value="ECO:0007669"/>
    <property type="project" value="InterPro"/>
</dbReference>
<evidence type="ECO:0000313" key="4">
    <source>
        <dbReference type="Proteomes" id="UP000593567"/>
    </source>
</evidence>
<evidence type="ECO:0000256" key="1">
    <source>
        <dbReference type="SAM" id="MobiDB-lite"/>
    </source>
</evidence>
<gene>
    <name evidence="3" type="ORF">EB796_020613</name>
</gene>
<evidence type="ECO:0000259" key="2">
    <source>
        <dbReference type="PROSITE" id="PS50953"/>
    </source>
</evidence>
<dbReference type="Pfam" id="PF02173">
    <property type="entry name" value="pKID"/>
    <property type="match status" value="1"/>
</dbReference>
<sequence length="92" mass="9920">MENLSEEDNSSQTISEQEDQDNAARRELLARRPSYRKILNDLSAGSTGSAMMGDKIPEEEDSNDSGEDSSSQIVYSSGNNNAVGRLASAASY</sequence>